<dbReference type="InterPro" id="IPR001226">
    <property type="entry name" value="Flavodoxin_CS"/>
</dbReference>
<dbReference type="EMBL" id="QQBC01000002">
    <property type="protein sequence ID" value="RDI68289.1"/>
    <property type="molecule type" value="Genomic_DNA"/>
</dbReference>
<evidence type="ECO:0000313" key="2">
    <source>
        <dbReference type="EMBL" id="RDI68289.1"/>
    </source>
</evidence>
<dbReference type="PANTHER" id="PTHR38030">
    <property type="entry name" value="PROTOPORPHYRINOGEN IX DEHYDROGENASE [MENAQUINONE]"/>
    <property type="match status" value="1"/>
</dbReference>
<dbReference type="PROSITE" id="PS50902">
    <property type="entry name" value="FLAVODOXIN_LIKE"/>
    <property type="match status" value="1"/>
</dbReference>
<protein>
    <submittedName>
        <fullName evidence="2">Menaquinone-dependent protoporphyrinogen oxidase</fullName>
    </submittedName>
</protein>
<dbReference type="GO" id="GO:0006783">
    <property type="term" value="P:heme biosynthetic process"/>
    <property type="evidence" value="ECO:0007669"/>
    <property type="project" value="TreeGrafter"/>
</dbReference>
<comment type="caution">
    <text evidence="2">The sequence shown here is derived from an EMBL/GenBank/DDBJ whole genome shotgun (WGS) entry which is preliminary data.</text>
</comment>
<accession>A0A370IC33</accession>
<dbReference type="SUPFAM" id="SSF52218">
    <property type="entry name" value="Flavoproteins"/>
    <property type="match status" value="1"/>
</dbReference>
<feature type="domain" description="Flavodoxin-like" evidence="1">
    <location>
        <begin position="8"/>
        <end position="184"/>
    </location>
</feature>
<dbReference type="AlphaFoldDB" id="A0A370IC33"/>
<name>A0A370IC33_9NOCA</name>
<gene>
    <name evidence="2" type="ORF">DFR76_102690</name>
</gene>
<proteinExistence type="predicted"/>
<dbReference type="Proteomes" id="UP000254869">
    <property type="component" value="Unassembled WGS sequence"/>
</dbReference>
<dbReference type="RefSeq" id="WP_067993149.1">
    <property type="nucleotide sequence ID" value="NZ_QQBC01000002.1"/>
</dbReference>
<sequence>MEPERKRIAVVYATAQGSTRDIAEFIGAELTARGARVEVADVAHAPELSRFDAVVIGSAIHNRDFLPDAVSYIQEHRRQLAKSDVWMFSVGLGPALVGPIGRRIGRLVPTKIAALRDSIHPREYRPFAGHYERAGVDLFARAIYRTMGGARYGDLRDWAAIREWASDVAAELHLPEPKSSTIQP</sequence>
<dbReference type="InterPro" id="IPR008254">
    <property type="entry name" value="Flavodoxin/NO_synth"/>
</dbReference>
<organism evidence="2 3">
    <name type="scientific">Nocardia pseudobrasiliensis</name>
    <dbReference type="NCBI Taxonomy" id="45979"/>
    <lineage>
        <taxon>Bacteria</taxon>
        <taxon>Bacillati</taxon>
        <taxon>Actinomycetota</taxon>
        <taxon>Actinomycetes</taxon>
        <taxon>Mycobacteriales</taxon>
        <taxon>Nocardiaceae</taxon>
        <taxon>Nocardia</taxon>
    </lineage>
</organism>
<dbReference type="Gene3D" id="3.40.50.360">
    <property type="match status" value="1"/>
</dbReference>
<dbReference type="STRING" id="1210086.GCA_001613105_01266"/>
<dbReference type="PANTHER" id="PTHR38030:SF2">
    <property type="entry name" value="PROTOPORPHYRINOGEN IX DEHYDROGENASE [QUINONE]"/>
    <property type="match status" value="1"/>
</dbReference>
<dbReference type="GO" id="GO:0070819">
    <property type="term" value="F:menaquinone-dependent protoporphyrinogen oxidase activity"/>
    <property type="evidence" value="ECO:0007669"/>
    <property type="project" value="TreeGrafter"/>
</dbReference>
<dbReference type="PROSITE" id="PS00201">
    <property type="entry name" value="FLAVODOXIN"/>
    <property type="match status" value="1"/>
</dbReference>
<dbReference type="InterPro" id="IPR029039">
    <property type="entry name" value="Flavoprotein-like_sf"/>
</dbReference>
<evidence type="ECO:0000259" key="1">
    <source>
        <dbReference type="PROSITE" id="PS50902"/>
    </source>
</evidence>
<reference evidence="2 3" key="1">
    <citation type="submission" date="2018-07" db="EMBL/GenBank/DDBJ databases">
        <title>Genomic Encyclopedia of Type Strains, Phase IV (KMG-IV): sequencing the most valuable type-strain genomes for metagenomic binning, comparative biology and taxonomic classification.</title>
        <authorList>
            <person name="Goeker M."/>
        </authorList>
    </citation>
    <scope>NUCLEOTIDE SEQUENCE [LARGE SCALE GENOMIC DNA]</scope>
    <source>
        <strain evidence="2 3">DSM 44290</strain>
    </source>
</reference>
<dbReference type="GO" id="GO:0009055">
    <property type="term" value="F:electron transfer activity"/>
    <property type="evidence" value="ECO:0007669"/>
    <property type="project" value="InterPro"/>
</dbReference>
<evidence type="ECO:0000313" key="3">
    <source>
        <dbReference type="Proteomes" id="UP000254869"/>
    </source>
</evidence>
<keyword evidence="3" id="KW-1185">Reference proteome</keyword>
<dbReference type="Pfam" id="PF12724">
    <property type="entry name" value="Flavodoxin_5"/>
    <property type="match status" value="1"/>
</dbReference>
<dbReference type="InterPro" id="IPR052200">
    <property type="entry name" value="Protoporphyrinogen_IX_DH"/>
</dbReference>
<dbReference type="GO" id="GO:0010181">
    <property type="term" value="F:FMN binding"/>
    <property type="evidence" value="ECO:0007669"/>
    <property type="project" value="InterPro"/>
</dbReference>
<dbReference type="InterPro" id="IPR026816">
    <property type="entry name" value="Flavodoxin_dom"/>
</dbReference>